<reference evidence="1 2" key="1">
    <citation type="submission" date="2007-03" db="EMBL/GenBank/DDBJ databases">
        <authorList>
            <person name="Stal L."/>
            <person name="Ferriera S."/>
            <person name="Johnson J."/>
            <person name="Kravitz S."/>
            <person name="Beeson K."/>
            <person name="Sutton G."/>
            <person name="Rogers Y.-H."/>
            <person name="Friedman R."/>
            <person name="Frazier M."/>
            <person name="Venter J.C."/>
        </authorList>
    </citation>
    <scope>NUCLEOTIDE SEQUENCE [LARGE SCALE GENOMIC DNA]</scope>
    <source>
        <strain evidence="1 2">CCY0110</strain>
    </source>
</reference>
<gene>
    <name evidence="1" type="ORF">CY0110_03089</name>
</gene>
<dbReference type="Proteomes" id="UP000003781">
    <property type="component" value="Unassembled WGS sequence"/>
</dbReference>
<evidence type="ECO:0000313" key="1">
    <source>
        <dbReference type="EMBL" id="EAZ93020.1"/>
    </source>
</evidence>
<dbReference type="AlphaFoldDB" id="A3IK31"/>
<proteinExistence type="predicted"/>
<protein>
    <submittedName>
        <fullName evidence="1">Uncharacterized protein</fullName>
    </submittedName>
</protein>
<evidence type="ECO:0000313" key="2">
    <source>
        <dbReference type="Proteomes" id="UP000003781"/>
    </source>
</evidence>
<sequence length="291" mass="34372">MILGRPRLPNFLIMKPEKFPARLHILIARNSDQAIIIRRGPSKQTCVIGWDRKSNIFQVSQWLKGRIYERRCDISPSGKHWIYFAMNGKWYSKIGSWTAIAKVPWLKAIAFFPKNDCWFGGGLFLDDDSYWLNGGYIDNNGLLFDTNEVKRNITYSPPNYYGGECLTVYYNRLQRDGWTLIEKEKKRDFNDETIFEQTLSQQWTLQKICHAQIDSPPGKGCYWDEHIVYNQRGQSLISPDWEWAEWWDNSIYYAEKGCLYQLQIESANLLSKPKLLHDFNGYQFEFRQAPY</sequence>
<comment type="caution">
    <text evidence="1">The sequence shown here is derived from an EMBL/GenBank/DDBJ whole genome shotgun (WGS) entry which is preliminary data.</text>
</comment>
<name>A3IK31_9CHRO</name>
<dbReference type="EMBL" id="AAXW01000003">
    <property type="protein sequence ID" value="EAZ93020.1"/>
    <property type="molecule type" value="Genomic_DNA"/>
</dbReference>
<dbReference type="eggNOG" id="ENOG502ZBVC">
    <property type="taxonomic scope" value="Bacteria"/>
</dbReference>
<keyword evidence="2" id="KW-1185">Reference proteome</keyword>
<accession>A3IK31</accession>
<organism evidence="1 2">
    <name type="scientific">Crocosphaera chwakensis CCY0110</name>
    <dbReference type="NCBI Taxonomy" id="391612"/>
    <lineage>
        <taxon>Bacteria</taxon>
        <taxon>Bacillati</taxon>
        <taxon>Cyanobacteriota</taxon>
        <taxon>Cyanophyceae</taxon>
        <taxon>Oscillatoriophycideae</taxon>
        <taxon>Chroococcales</taxon>
        <taxon>Aphanothecaceae</taxon>
        <taxon>Crocosphaera</taxon>
        <taxon>Crocosphaera chwakensis</taxon>
    </lineage>
</organism>